<evidence type="ECO:0000259" key="4">
    <source>
        <dbReference type="Pfam" id="PF03781"/>
    </source>
</evidence>
<evidence type="ECO:0000256" key="3">
    <source>
        <dbReference type="ARBA" id="ARBA00037882"/>
    </source>
</evidence>
<dbReference type="RefSeq" id="WP_318954118.1">
    <property type="nucleotide sequence ID" value="NZ_CP137555.1"/>
</dbReference>
<dbReference type="InterPro" id="IPR024775">
    <property type="entry name" value="DinB-like"/>
</dbReference>
<dbReference type="AlphaFoldDB" id="A0AAU0MYR2"/>
<dbReference type="Pfam" id="PF03781">
    <property type="entry name" value="FGE-sulfatase"/>
    <property type="match status" value="1"/>
</dbReference>
<dbReference type="KEGG" id="mpaf:R5R33_00450"/>
<evidence type="ECO:0000313" key="6">
    <source>
        <dbReference type="EMBL" id="WOX05648.1"/>
    </source>
</evidence>
<dbReference type="InterPro" id="IPR017806">
    <property type="entry name" value="EgtB"/>
</dbReference>
<evidence type="ECO:0000256" key="1">
    <source>
        <dbReference type="ARBA" id="ARBA00023002"/>
    </source>
</evidence>
<organism evidence="6 7">
    <name type="scientific">Microbulbifer pacificus</name>
    <dbReference type="NCBI Taxonomy" id="407164"/>
    <lineage>
        <taxon>Bacteria</taxon>
        <taxon>Pseudomonadati</taxon>
        <taxon>Pseudomonadota</taxon>
        <taxon>Gammaproteobacteria</taxon>
        <taxon>Cellvibrionales</taxon>
        <taxon>Microbulbiferaceae</taxon>
        <taxon>Microbulbifer</taxon>
    </lineage>
</organism>
<dbReference type="InterPro" id="IPR042095">
    <property type="entry name" value="SUMF_sf"/>
</dbReference>
<protein>
    <submittedName>
        <fullName evidence="6">Ergothioneine biosynthesis protein EgtB</fullName>
    </submittedName>
</protein>
<evidence type="ECO:0000313" key="7">
    <source>
        <dbReference type="Proteomes" id="UP001302477"/>
    </source>
</evidence>
<dbReference type="InterPro" id="IPR016187">
    <property type="entry name" value="CTDL_fold"/>
</dbReference>
<dbReference type="NCBIfam" id="TIGR03440">
    <property type="entry name" value="egtB_TIGR03440"/>
    <property type="match status" value="1"/>
</dbReference>
<reference evidence="6 7" key="1">
    <citation type="submission" date="2023-10" db="EMBL/GenBank/DDBJ databases">
        <title>Description of Microbulbifer bruguierae sp. nov., isolated from the sediments of mangrove plant Bruguiera sexangula and comparative genomic analyses of the genus Microbulbifer.</title>
        <authorList>
            <person name="Long M."/>
        </authorList>
    </citation>
    <scope>NUCLEOTIDE SEQUENCE [LARGE SCALE GENOMIC DNA]</scope>
    <source>
        <strain evidence="6 7">SPO729</strain>
    </source>
</reference>
<dbReference type="InterPro" id="IPR005532">
    <property type="entry name" value="SUMF_dom"/>
</dbReference>
<proteinExistence type="predicted"/>
<dbReference type="PANTHER" id="PTHR23150:SF36">
    <property type="entry name" value="HERCYNINE OXYGENASE"/>
    <property type="match status" value="1"/>
</dbReference>
<gene>
    <name evidence="6" type="primary">egtB</name>
    <name evidence="6" type="ORF">R5R33_00450</name>
</gene>
<dbReference type="InterPro" id="IPR034660">
    <property type="entry name" value="DinB/YfiT-like"/>
</dbReference>
<sequence>MSLISDAGSVVSKVTGAGDDTGDRTFDDANRDLSLDERAALIDLYLRVRRETESLTDPLTAEDMQLQSMPDASPSKWHLAHTSWFFETFILRDMLSGYRVFDRDFHPIFNSYYNSLGQPFPRPNRGLLSRPTIEQVFSYRAHVDRHIERWLTEEDINTAQAELLELGIHHEQQHQELLLTDIKHAFSLNPALPAYREDLDDAGENEDGDTPLQWLQVPEDHYTLGSDGESFSFDNERPSHQRFQPAFRIASRLITNGEFLEFLRDGGYREPRLWLSDGWSQIQQSGKQGIQSAPLYWREIDGEWFQFTLAGLQPLDLNAPVCHVSFYEADAYASWAGQRLPTEFEWEIAAWLHCKSDALDDANLLENRHFQPVAEYESGGRDLQLLGNLWQWTSSAYSPYPGYRASSDAVGEYNGKFMCNQMVLRGGSCVTPRSHIRISYRNFFYPHQAWQFTGIRLAGDVQ</sequence>
<accession>A0AAU0MYR2</accession>
<dbReference type="Proteomes" id="UP001302477">
    <property type="component" value="Chromosome"/>
</dbReference>
<keyword evidence="7" id="KW-1185">Reference proteome</keyword>
<feature type="domain" description="DinB-like" evidence="5">
    <location>
        <begin position="46"/>
        <end position="177"/>
    </location>
</feature>
<keyword evidence="2" id="KW-0408">Iron</keyword>
<comment type="pathway">
    <text evidence="3">Amino-acid biosynthesis; ergothioneine biosynthesis.</text>
</comment>
<name>A0AAU0MYR2_9GAMM</name>
<dbReference type="EMBL" id="CP137555">
    <property type="protein sequence ID" value="WOX05648.1"/>
    <property type="molecule type" value="Genomic_DNA"/>
</dbReference>
<evidence type="ECO:0000256" key="2">
    <source>
        <dbReference type="ARBA" id="ARBA00023004"/>
    </source>
</evidence>
<feature type="domain" description="Sulfatase-modifying factor enzyme-like" evidence="4">
    <location>
        <begin position="214"/>
        <end position="458"/>
    </location>
</feature>
<keyword evidence="1" id="KW-0560">Oxidoreductase</keyword>
<dbReference type="SUPFAM" id="SSF109854">
    <property type="entry name" value="DinB/YfiT-like putative metalloenzymes"/>
    <property type="match status" value="1"/>
</dbReference>
<dbReference type="PANTHER" id="PTHR23150">
    <property type="entry name" value="SULFATASE MODIFYING FACTOR 1, 2"/>
    <property type="match status" value="1"/>
</dbReference>
<evidence type="ECO:0000259" key="5">
    <source>
        <dbReference type="Pfam" id="PF12867"/>
    </source>
</evidence>
<dbReference type="Gene3D" id="3.90.1580.10">
    <property type="entry name" value="paralog of FGE (formylglycine-generating enzyme)"/>
    <property type="match status" value="1"/>
</dbReference>
<dbReference type="SUPFAM" id="SSF56436">
    <property type="entry name" value="C-type lectin-like"/>
    <property type="match status" value="1"/>
</dbReference>
<dbReference type="GO" id="GO:0052699">
    <property type="term" value="P:ergothioneine biosynthetic process"/>
    <property type="evidence" value="ECO:0007669"/>
    <property type="project" value="InterPro"/>
</dbReference>
<dbReference type="InterPro" id="IPR051043">
    <property type="entry name" value="Sulfatase_Mod_Factor_Kinase"/>
</dbReference>
<dbReference type="Pfam" id="PF12867">
    <property type="entry name" value="DinB_2"/>
    <property type="match status" value="1"/>
</dbReference>